<feature type="compositionally biased region" description="Low complexity" evidence="1">
    <location>
        <begin position="1"/>
        <end position="28"/>
    </location>
</feature>
<dbReference type="Gene3D" id="3.30.1470.10">
    <property type="entry name" value="Photosystem I PsaD, reaction center subunit II"/>
    <property type="match status" value="1"/>
</dbReference>
<dbReference type="Proteomes" id="UP000673691">
    <property type="component" value="Unassembled WGS sequence"/>
</dbReference>
<feature type="compositionally biased region" description="Acidic residues" evidence="1">
    <location>
        <begin position="32"/>
        <end position="50"/>
    </location>
</feature>
<proteinExistence type="predicted"/>
<dbReference type="AlphaFoldDB" id="A0A8H7ZS17"/>
<dbReference type="PANTHER" id="PTHR21715">
    <property type="entry name" value="RH04127P"/>
    <property type="match status" value="1"/>
</dbReference>
<comment type="caution">
    <text evidence="2">The sequence shown here is derived from an EMBL/GenBank/DDBJ whole genome shotgun (WGS) entry which is preliminary data.</text>
</comment>
<organism evidence="2 3">
    <name type="scientific">Olpidium bornovanus</name>
    <dbReference type="NCBI Taxonomy" id="278681"/>
    <lineage>
        <taxon>Eukaryota</taxon>
        <taxon>Fungi</taxon>
        <taxon>Fungi incertae sedis</taxon>
        <taxon>Olpidiomycota</taxon>
        <taxon>Olpidiomycotina</taxon>
        <taxon>Olpidiomycetes</taxon>
        <taxon>Olpidiales</taxon>
        <taxon>Olpidiaceae</taxon>
        <taxon>Olpidium</taxon>
    </lineage>
</organism>
<dbReference type="InterPro" id="IPR053233">
    <property type="entry name" value="ABRA-related"/>
</dbReference>
<reference evidence="2 3" key="1">
    <citation type="journal article" name="Sci. Rep.">
        <title>Genome-scale phylogenetic analyses confirm Olpidium as the closest living zoosporic fungus to the non-flagellated, terrestrial fungi.</title>
        <authorList>
            <person name="Chang Y."/>
            <person name="Rochon D."/>
            <person name="Sekimoto S."/>
            <person name="Wang Y."/>
            <person name="Chovatia M."/>
            <person name="Sandor L."/>
            <person name="Salamov A."/>
            <person name="Grigoriev I.V."/>
            <person name="Stajich J.E."/>
            <person name="Spatafora J.W."/>
        </authorList>
    </citation>
    <scope>NUCLEOTIDE SEQUENCE [LARGE SCALE GENOMIC DNA]</scope>
    <source>
        <strain evidence="2">S191</strain>
    </source>
</reference>
<name>A0A8H7ZS17_9FUNG</name>
<evidence type="ECO:0000313" key="3">
    <source>
        <dbReference type="Proteomes" id="UP000673691"/>
    </source>
</evidence>
<dbReference type="OrthoDB" id="6344460at2759"/>
<protein>
    <submittedName>
        <fullName evidence="2">Uncharacterized protein</fullName>
    </submittedName>
</protein>
<keyword evidence="3" id="KW-1185">Reference proteome</keyword>
<evidence type="ECO:0000256" key="1">
    <source>
        <dbReference type="SAM" id="MobiDB-lite"/>
    </source>
</evidence>
<gene>
    <name evidence="2" type="ORF">BJ554DRAFT_1606</name>
</gene>
<evidence type="ECO:0000313" key="2">
    <source>
        <dbReference type="EMBL" id="KAG5458215.1"/>
    </source>
</evidence>
<dbReference type="PANTHER" id="PTHR21715:SF0">
    <property type="entry name" value="RH04127P"/>
    <property type="match status" value="1"/>
</dbReference>
<dbReference type="EMBL" id="JAEFCI010008820">
    <property type="protein sequence ID" value="KAG5458215.1"/>
    <property type="molecule type" value="Genomic_DNA"/>
</dbReference>
<feature type="region of interest" description="Disordered" evidence="1">
    <location>
        <begin position="1"/>
        <end position="64"/>
    </location>
</feature>
<sequence>MPLPSKGGPPANAPAAAAGAPNSTAGGAESVVLEEEYDENYEPTAEGEEEGDKRPGPPAVRDYVPEHEPVSFCAADLVLHLASPEIEEYAQFLGIDTAKERHLLWVAREGLKAPLPPDWRPW</sequence>
<accession>A0A8H7ZS17</accession>